<keyword evidence="3" id="KW-0106">Calcium</keyword>
<dbReference type="SUPFAM" id="SSF48208">
    <property type="entry name" value="Six-hairpin glycosidases"/>
    <property type="match status" value="1"/>
</dbReference>
<keyword evidence="7" id="KW-1185">Reference proteome</keyword>
<dbReference type="GO" id="GO:0030246">
    <property type="term" value="F:carbohydrate binding"/>
    <property type="evidence" value="ECO:0007669"/>
    <property type="project" value="InterPro"/>
</dbReference>
<gene>
    <name evidence="6" type="ORF">EZ428_19715</name>
</gene>
<evidence type="ECO:0000313" key="7">
    <source>
        <dbReference type="Proteomes" id="UP000292884"/>
    </source>
</evidence>
<dbReference type="GO" id="GO:0000224">
    <property type="term" value="F:peptide-N4-(N-acetyl-beta-glucosaminyl)asparagine amidase activity"/>
    <property type="evidence" value="ECO:0007669"/>
    <property type="project" value="TreeGrafter"/>
</dbReference>
<evidence type="ECO:0000259" key="5">
    <source>
        <dbReference type="Pfam" id="PF17678"/>
    </source>
</evidence>
<dbReference type="Gene3D" id="1.20.1610.10">
    <property type="entry name" value="alpha-1,2-mannosidases domains"/>
    <property type="match status" value="1"/>
</dbReference>
<dbReference type="InterPro" id="IPR012939">
    <property type="entry name" value="Glyco_hydro_92"/>
</dbReference>
<evidence type="ECO:0000256" key="1">
    <source>
        <dbReference type="ARBA" id="ARBA00001913"/>
    </source>
</evidence>
<dbReference type="InterPro" id="IPR008928">
    <property type="entry name" value="6-hairpin_glycosidase_sf"/>
</dbReference>
<dbReference type="Pfam" id="PF07971">
    <property type="entry name" value="Glyco_hydro_92"/>
    <property type="match status" value="1"/>
</dbReference>
<dbReference type="InterPro" id="IPR041371">
    <property type="entry name" value="GH92_N"/>
</dbReference>
<dbReference type="NCBIfam" id="TIGR01180">
    <property type="entry name" value="aman2_put"/>
    <property type="match status" value="1"/>
</dbReference>
<comment type="caution">
    <text evidence="6">The sequence shown here is derived from an EMBL/GenBank/DDBJ whole genome shotgun (WGS) entry which is preliminary data.</text>
</comment>
<reference evidence="6 7" key="1">
    <citation type="submission" date="2019-02" db="EMBL/GenBank/DDBJ databases">
        <title>Pedobacter sp. RP-1-13 sp. nov., isolated from Arctic soil.</title>
        <authorList>
            <person name="Dahal R.H."/>
        </authorList>
    </citation>
    <scope>NUCLEOTIDE SEQUENCE [LARGE SCALE GENOMIC DNA]</scope>
    <source>
        <strain evidence="6 7">RP-1-13</strain>
    </source>
</reference>
<dbReference type="GO" id="GO:0005975">
    <property type="term" value="P:carbohydrate metabolic process"/>
    <property type="evidence" value="ECO:0007669"/>
    <property type="project" value="InterPro"/>
</dbReference>
<dbReference type="FunFam" id="3.30.2080.10:FF:000001">
    <property type="entry name" value="Alpha-1,2-mannosidase subfamily"/>
    <property type="match status" value="1"/>
</dbReference>
<dbReference type="InterPro" id="IPR050883">
    <property type="entry name" value="PNGase"/>
</dbReference>
<organism evidence="6 7">
    <name type="scientific">Pedobacter frigiditerrae</name>
    <dbReference type="NCBI Taxonomy" id="2530452"/>
    <lineage>
        <taxon>Bacteria</taxon>
        <taxon>Pseudomonadati</taxon>
        <taxon>Bacteroidota</taxon>
        <taxon>Sphingobacteriia</taxon>
        <taxon>Sphingobacteriales</taxon>
        <taxon>Sphingobacteriaceae</taxon>
        <taxon>Pedobacter</taxon>
    </lineage>
</organism>
<evidence type="ECO:0000256" key="3">
    <source>
        <dbReference type="ARBA" id="ARBA00022837"/>
    </source>
</evidence>
<dbReference type="GO" id="GO:0005829">
    <property type="term" value="C:cytosol"/>
    <property type="evidence" value="ECO:0007669"/>
    <property type="project" value="TreeGrafter"/>
</dbReference>
<name>A0A4R0MP37_9SPHI</name>
<comment type="subunit">
    <text evidence="2">Monomer.</text>
</comment>
<dbReference type="GO" id="GO:0006516">
    <property type="term" value="P:glycoprotein catabolic process"/>
    <property type="evidence" value="ECO:0007669"/>
    <property type="project" value="TreeGrafter"/>
</dbReference>
<sequence>MPTLLSAQVLIKYVQPMGGTASATTASAIKHGSVLANHANTIPAVTLPFAMTQWSAQTQTSEKKCVAPYYYGDKFFSGIRGSHWLSGSCTQDYGSFTIMPIMGKLKTSAADYQAEFSHDDESSSPSEYGINLKQYGLSMSVTSSLRSCIMKFKANKTDSLYLLVTPNSDFKEGYVKVDRENGEITGFNPVHRIYQGWGKKAGFNGYFVIKINRALKTAGTFSGPKKFSSLTIQNQEAIGAYLGFKVSKGEEISIRVGTSFTSIAGARANLASEIPTFDYQSVLLKSKHIWENELCKVGITSKDEKAKYIFYTGLYHAMQQPRLYNDVDGTYPRFASNYINNKLKEGDYYDDFSLWDTYRAHLPLFEILKPALAANVTRSLILKGKEGGWLPIFPCWNSYTSEMIGDHCTSVIASTYLKGIGKFDVDEAYKLMRQNAFDSPPSFEEYAEGKGRRAIKSYLKYGYIPVEDQVADAFHQKEQVSRTMEYAYDDYALALVAKKMGKEADYQKLVERSLYYKNVFDSKVNMVRGRHENGDWVSPFFSDKKEYYITEGTPRQYTFYVPHDVPGLAKLMGGTKQLESSLDSLFAKGEYWHGNEPGHQIPFMYNFTNSPWKAQIEVRKILESEYTNGPGGLGGNDDSGQMSAWYMFASMGFYPLNPVSGEYLLCAPIFEKVKLSLAGGKFFEIITHQKSPKSVFIASVLLNGKVYHKNYIRYVDIVNGGKLEFTLQDTPDKIWGTKTENQPKGIN</sequence>
<dbReference type="OrthoDB" id="9758101at2"/>
<feature type="domain" description="Glycosyl hydrolase family 92 N-terminal" evidence="5">
    <location>
        <begin position="13"/>
        <end position="259"/>
    </location>
</feature>
<dbReference type="Gene3D" id="1.20.1050.60">
    <property type="entry name" value="alpha-1,2-mannosidase"/>
    <property type="match status" value="1"/>
</dbReference>
<dbReference type="Gene3D" id="3.30.2080.10">
    <property type="entry name" value="GH92 mannosidase domain"/>
    <property type="match status" value="1"/>
</dbReference>
<dbReference type="Proteomes" id="UP000292884">
    <property type="component" value="Unassembled WGS sequence"/>
</dbReference>
<comment type="cofactor">
    <cofactor evidence="1">
        <name>Ca(2+)</name>
        <dbReference type="ChEBI" id="CHEBI:29108"/>
    </cofactor>
</comment>
<feature type="domain" description="Glycosyl hydrolase family 92" evidence="4">
    <location>
        <begin position="265"/>
        <end position="728"/>
    </location>
</feature>
<dbReference type="EMBL" id="SJSK01000006">
    <property type="protein sequence ID" value="TCC88257.1"/>
    <property type="molecule type" value="Genomic_DNA"/>
</dbReference>
<dbReference type="PANTHER" id="PTHR12143">
    <property type="entry name" value="PEPTIDE N-GLYCANASE PNGASE -RELATED"/>
    <property type="match status" value="1"/>
</dbReference>
<dbReference type="Gene3D" id="2.70.98.10">
    <property type="match status" value="1"/>
</dbReference>
<proteinExistence type="predicted"/>
<protein>
    <submittedName>
        <fullName evidence="6">Glycoside hydrolase family 92 protein</fullName>
    </submittedName>
</protein>
<evidence type="ECO:0000256" key="2">
    <source>
        <dbReference type="ARBA" id="ARBA00011245"/>
    </source>
</evidence>
<dbReference type="AlphaFoldDB" id="A0A4R0MP37"/>
<keyword evidence="6" id="KW-0378">Hydrolase</keyword>
<dbReference type="InterPro" id="IPR005887">
    <property type="entry name" value="GH92_a_mannosidase_put"/>
</dbReference>
<dbReference type="Pfam" id="PF17678">
    <property type="entry name" value="Glyco_hydro_92N"/>
    <property type="match status" value="1"/>
</dbReference>
<evidence type="ECO:0000259" key="4">
    <source>
        <dbReference type="Pfam" id="PF07971"/>
    </source>
</evidence>
<dbReference type="PANTHER" id="PTHR12143:SF43">
    <property type="entry name" value="PUTATIVE-RELATED"/>
    <property type="match status" value="1"/>
</dbReference>
<dbReference type="InterPro" id="IPR014718">
    <property type="entry name" value="GH-type_carb-bd"/>
</dbReference>
<evidence type="ECO:0000313" key="6">
    <source>
        <dbReference type="EMBL" id="TCC88257.1"/>
    </source>
</evidence>
<accession>A0A4R0MP37</accession>